<organism evidence="2 3">
    <name type="scientific">Actinomadura graeca</name>
    <dbReference type="NCBI Taxonomy" id="2750812"/>
    <lineage>
        <taxon>Bacteria</taxon>
        <taxon>Bacillati</taxon>
        <taxon>Actinomycetota</taxon>
        <taxon>Actinomycetes</taxon>
        <taxon>Streptosporangiales</taxon>
        <taxon>Thermomonosporaceae</taxon>
        <taxon>Actinomadura</taxon>
    </lineage>
</organism>
<evidence type="ECO:0000313" key="3">
    <source>
        <dbReference type="Proteomes" id="UP001049518"/>
    </source>
</evidence>
<name>A0ABX8R0G5_9ACTN</name>
<gene>
    <name evidence="2" type="ORF">AGRA3207_005307</name>
</gene>
<dbReference type="InterPro" id="IPR057666">
    <property type="entry name" value="DrpA_SLOG"/>
</dbReference>
<dbReference type="SUPFAM" id="SSF102405">
    <property type="entry name" value="MCP/YpsA-like"/>
    <property type="match status" value="1"/>
</dbReference>
<keyword evidence="3" id="KW-1185">Reference proteome</keyword>
<reference evidence="2" key="1">
    <citation type="submission" date="2020-07" db="EMBL/GenBank/DDBJ databases">
        <authorList>
            <person name="Tarantini F.S."/>
            <person name="Hong K.W."/>
            <person name="Chan K.G."/>
        </authorList>
    </citation>
    <scope>NUCLEOTIDE SEQUENCE</scope>
    <source>
        <strain evidence="2">32-07</strain>
    </source>
</reference>
<feature type="domain" description="Smf/DprA SLOG" evidence="1">
    <location>
        <begin position="9"/>
        <end position="157"/>
    </location>
</feature>
<dbReference type="Proteomes" id="UP001049518">
    <property type="component" value="Chromosome"/>
</dbReference>
<dbReference type="Gene3D" id="3.40.50.450">
    <property type="match status" value="1"/>
</dbReference>
<dbReference type="Pfam" id="PF02481">
    <property type="entry name" value="DNA_processg_A"/>
    <property type="match status" value="1"/>
</dbReference>
<dbReference type="EMBL" id="CP059572">
    <property type="protein sequence ID" value="QXJ24056.1"/>
    <property type="molecule type" value="Genomic_DNA"/>
</dbReference>
<accession>A0ABX8R0G5</accession>
<proteinExistence type="predicted"/>
<evidence type="ECO:0000259" key="1">
    <source>
        <dbReference type="Pfam" id="PF02481"/>
    </source>
</evidence>
<evidence type="ECO:0000313" key="2">
    <source>
        <dbReference type="EMBL" id="QXJ24056.1"/>
    </source>
</evidence>
<sequence length="158" mass="17264">MRGHTTMPQAVTITGTRSTAHRPLIEYRALFEEYIAPFAREGVRFLIGGASGIDSLSLLWLGSETAVDLTVVVPATLRDQPADARHAVEAMQEAGRLTEVVELGGETRTPGYHARNRWMVDRADAVIGFPRRGTETSGTWYTLGYAAKQGKPQLVVPV</sequence>
<protein>
    <submittedName>
        <fullName evidence="2">DNA-processing protein DprA</fullName>
    </submittedName>
</protein>